<evidence type="ECO:0000313" key="1">
    <source>
        <dbReference type="EMBL" id="KAI3761027.1"/>
    </source>
</evidence>
<comment type="caution">
    <text evidence="1">The sequence shown here is derived from an EMBL/GenBank/DDBJ whole genome shotgun (WGS) entry which is preliminary data.</text>
</comment>
<organism evidence="1 2">
    <name type="scientific">Smallanthus sonchifolius</name>
    <dbReference type="NCBI Taxonomy" id="185202"/>
    <lineage>
        <taxon>Eukaryota</taxon>
        <taxon>Viridiplantae</taxon>
        <taxon>Streptophyta</taxon>
        <taxon>Embryophyta</taxon>
        <taxon>Tracheophyta</taxon>
        <taxon>Spermatophyta</taxon>
        <taxon>Magnoliopsida</taxon>
        <taxon>eudicotyledons</taxon>
        <taxon>Gunneridae</taxon>
        <taxon>Pentapetalae</taxon>
        <taxon>asterids</taxon>
        <taxon>campanulids</taxon>
        <taxon>Asterales</taxon>
        <taxon>Asteraceae</taxon>
        <taxon>Asteroideae</taxon>
        <taxon>Heliantheae alliance</taxon>
        <taxon>Millerieae</taxon>
        <taxon>Smallanthus</taxon>
    </lineage>
</organism>
<dbReference type="EMBL" id="CM042034">
    <property type="protein sequence ID" value="KAI3761027.1"/>
    <property type="molecule type" value="Genomic_DNA"/>
</dbReference>
<protein>
    <submittedName>
        <fullName evidence="1">Uncharacterized protein</fullName>
    </submittedName>
</protein>
<dbReference type="Proteomes" id="UP001056120">
    <property type="component" value="Linkage Group LG17"/>
</dbReference>
<gene>
    <name evidence="1" type="ORF">L1987_51432</name>
</gene>
<evidence type="ECO:0000313" key="2">
    <source>
        <dbReference type="Proteomes" id="UP001056120"/>
    </source>
</evidence>
<name>A0ACB9EQB1_9ASTR</name>
<reference evidence="1 2" key="2">
    <citation type="journal article" date="2022" name="Mol. Ecol. Resour.">
        <title>The genomes of chicory, endive, great burdock and yacon provide insights into Asteraceae paleo-polyploidization history and plant inulin production.</title>
        <authorList>
            <person name="Fan W."/>
            <person name="Wang S."/>
            <person name="Wang H."/>
            <person name="Wang A."/>
            <person name="Jiang F."/>
            <person name="Liu H."/>
            <person name="Zhao H."/>
            <person name="Xu D."/>
            <person name="Zhang Y."/>
        </authorList>
    </citation>
    <scope>NUCLEOTIDE SEQUENCE [LARGE SCALE GENOMIC DNA]</scope>
    <source>
        <strain evidence="2">cv. Yunnan</strain>
        <tissue evidence="1">Leaves</tissue>
    </source>
</reference>
<reference evidence="2" key="1">
    <citation type="journal article" date="2022" name="Mol. Ecol. Resour.">
        <title>The genomes of chicory, endive, great burdock and yacon provide insights into Asteraceae palaeo-polyploidization history and plant inulin production.</title>
        <authorList>
            <person name="Fan W."/>
            <person name="Wang S."/>
            <person name="Wang H."/>
            <person name="Wang A."/>
            <person name="Jiang F."/>
            <person name="Liu H."/>
            <person name="Zhao H."/>
            <person name="Xu D."/>
            <person name="Zhang Y."/>
        </authorList>
    </citation>
    <scope>NUCLEOTIDE SEQUENCE [LARGE SCALE GENOMIC DNA]</scope>
    <source>
        <strain evidence="2">cv. Yunnan</strain>
    </source>
</reference>
<sequence>MKPRLDPNLFTITVVLATLIHLPALQSQETQPYDTCGQSVKCGDIDFEYPFWGSGRPAYCGHPDFRLTCQSNASVLVLDSVNYRVLVNPDTSTHTITIARNDLWSNNCPQYLHNTSYDSTLFNGNNFGQEDVSLYYGCQDLIPGGIPAIANYRFDCDANGTGRSDSYFFRTSYIVPEFENSLVRCNNSIIVPVDGSRVNGLASVNDLSSALRAGFNLQWRANNEECEQCIKSDGRCGSNSTSPELFACYCATGNFSLTCNNTNVNGGGGSKSSSMGIVLGIVGAGIVVVGVGCGIFVCQRRRKRRAIIEASPAHTETKAILTAAGSSQGLTSYTTNSTSSIPSYPSSKTSDTSKEFGKSTYFGAQVFTYEELDVATDNFNDSRELGDGGFGTVYFGKLLDGREVAVKRLYENNFKRVEQFINEVRILTGLDHENLLISSLPAVDTSRHRLDINLANMAVTKIQNHMLEELVDKSIGFETNGLVRRMTTLVAELAFRCLQHEKDMRPTMKEVVETLKGIQNDEFNAQKPEVLDILVDDGSLMKDHNTEPASPDSGITSVNASSDLRSALTDAFCSQPDMIMNSPMSLPSFDNRIQRNYKEAYNRHFMQLHRNYVPVFCDSLSKIEKESIVSVMGARGTAGYMAPEVFFRSLGGASHKSDVYSYGMMVLEMTGARKHNNAKRTSTSEEYFPDWIYKQVEVGGNLGDNGVTTEEEDRLARKMMMMVSLWCIQPNPLDRPSISKVVEMLEGSFESLQVPPRHFESSPARPFQSTLTSFMQSSSDERVSTGQGNISLKKPASEIA</sequence>
<proteinExistence type="predicted"/>
<keyword evidence="2" id="KW-1185">Reference proteome</keyword>
<accession>A0ACB9EQB1</accession>